<comment type="caution">
    <text evidence="3">The sequence shown here is derived from an EMBL/GenBank/DDBJ whole genome shotgun (WGS) entry which is preliminary data.</text>
</comment>
<feature type="coiled-coil region" evidence="1">
    <location>
        <begin position="100"/>
        <end position="152"/>
    </location>
</feature>
<feature type="compositionally biased region" description="Polar residues" evidence="2">
    <location>
        <begin position="31"/>
        <end position="59"/>
    </location>
</feature>
<evidence type="ECO:0000313" key="3">
    <source>
        <dbReference type="EMBL" id="OMJ65875.1"/>
    </source>
</evidence>
<feature type="region of interest" description="Disordered" evidence="2">
    <location>
        <begin position="1"/>
        <end position="93"/>
    </location>
</feature>
<dbReference type="AlphaFoldDB" id="A0A1R2AN55"/>
<evidence type="ECO:0000256" key="2">
    <source>
        <dbReference type="SAM" id="MobiDB-lite"/>
    </source>
</evidence>
<dbReference type="EMBL" id="MPUH01001907">
    <property type="protein sequence ID" value="OMJ65875.1"/>
    <property type="molecule type" value="Genomic_DNA"/>
</dbReference>
<reference evidence="3 4" key="1">
    <citation type="submission" date="2016-11" db="EMBL/GenBank/DDBJ databases">
        <title>The macronuclear genome of Stentor coeruleus: a giant cell with tiny introns.</title>
        <authorList>
            <person name="Slabodnick M."/>
            <person name="Ruby J.G."/>
            <person name="Reiff S.B."/>
            <person name="Swart E.C."/>
            <person name="Gosai S."/>
            <person name="Prabakaran S."/>
            <person name="Witkowska E."/>
            <person name="Larue G.E."/>
            <person name="Fisher S."/>
            <person name="Freeman R.M."/>
            <person name="Gunawardena J."/>
            <person name="Chu W."/>
            <person name="Stover N.A."/>
            <person name="Gregory B.D."/>
            <person name="Nowacki M."/>
            <person name="Derisi J."/>
            <person name="Roy S.W."/>
            <person name="Marshall W.F."/>
            <person name="Sood P."/>
        </authorList>
    </citation>
    <scope>NUCLEOTIDE SEQUENCE [LARGE SCALE GENOMIC DNA]</scope>
    <source>
        <strain evidence="3">WM001</strain>
    </source>
</reference>
<keyword evidence="1" id="KW-0175">Coiled coil</keyword>
<gene>
    <name evidence="3" type="ORF">SteCoe_37491</name>
</gene>
<proteinExistence type="predicted"/>
<dbReference type="Proteomes" id="UP000187209">
    <property type="component" value="Unassembled WGS sequence"/>
</dbReference>
<feature type="compositionally biased region" description="Polar residues" evidence="2">
    <location>
        <begin position="82"/>
        <end position="93"/>
    </location>
</feature>
<keyword evidence="4" id="KW-1185">Reference proteome</keyword>
<evidence type="ECO:0000256" key="1">
    <source>
        <dbReference type="SAM" id="Coils"/>
    </source>
</evidence>
<protein>
    <submittedName>
        <fullName evidence="3">Uncharacterized protein</fullName>
    </submittedName>
</protein>
<organism evidence="3 4">
    <name type="scientific">Stentor coeruleus</name>
    <dbReference type="NCBI Taxonomy" id="5963"/>
    <lineage>
        <taxon>Eukaryota</taxon>
        <taxon>Sar</taxon>
        <taxon>Alveolata</taxon>
        <taxon>Ciliophora</taxon>
        <taxon>Postciliodesmatophora</taxon>
        <taxon>Heterotrichea</taxon>
        <taxon>Heterotrichida</taxon>
        <taxon>Stentoridae</taxon>
        <taxon>Stentor</taxon>
    </lineage>
</organism>
<sequence length="204" mass="23400">MIQHYNPGYKKSIASNSDIDFPEPESCPQPHGSQSVNNYLSVPGTSQIDSSFRSLSSRGDTSKYHDRRPGDTSKRSVDYTKRSNSPYSSPRTTAQDMERIVVVEQQIKTEKEKYRKLEKKYKDLMASQTQNQMKLENMVQELQKKLEDKNGDKITPMSIAKDVQDLKEHLGVVEKRLDFVLEFLDNKDFGDAKDVRDLEDNGDT</sequence>
<evidence type="ECO:0000313" key="4">
    <source>
        <dbReference type="Proteomes" id="UP000187209"/>
    </source>
</evidence>
<name>A0A1R2AN55_9CILI</name>
<accession>A0A1R2AN55</accession>
<feature type="compositionally biased region" description="Basic and acidic residues" evidence="2">
    <location>
        <begin position="60"/>
        <end position="81"/>
    </location>
</feature>